<gene>
    <name evidence="1" type="ORF">OV079_29615</name>
</gene>
<dbReference type="AlphaFoldDB" id="A0A9X3ETW6"/>
<proteinExistence type="predicted"/>
<name>A0A9X3ETW6_9BACT</name>
<comment type="caution">
    <text evidence="1">The sequence shown here is derived from an EMBL/GenBank/DDBJ whole genome shotgun (WGS) entry which is preliminary data.</text>
</comment>
<organism evidence="1 2">
    <name type="scientific">Nannocystis pusilla</name>
    <dbReference type="NCBI Taxonomy" id="889268"/>
    <lineage>
        <taxon>Bacteria</taxon>
        <taxon>Pseudomonadati</taxon>
        <taxon>Myxococcota</taxon>
        <taxon>Polyangia</taxon>
        <taxon>Nannocystales</taxon>
        <taxon>Nannocystaceae</taxon>
        <taxon>Nannocystis</taxon>
    </lineage>
</organism>
<reference evidence="1" key="1">
    <citation type="submission" date="2022-11" db="EMBL/GenBank/DDBJ databases">
        <title>Minimal conservation of predation-associated metabolite biosynthetic gene clusters underscores biosynthetic potential of Myxococcota including descriptions for ten novel species: Archangium lansinium sp. nov., Myxococcus landrumus sp. nov., Nannocystis bai.</title>
        <authorList>
            <person name="Ahearne A."/>
            <person name="Stevens C."/>
            <person name="Phillips K."/>
        </authorList>
    </citation>
    <scope>NUCLEOTIDE SEQUENCE</scope>
    <source>
        <strain evidence="1">Na p29</strain>
    </source>
</reference>
<evidence type="ECO:0000313" key="2">
    <source>
        <dbReference type="Proteomes" id="UP001150924"/>
    </source>
</evidence>
<accession>A0A9X3ETW6</accession>
<keyword evidence="2" id="KW-1185">Reference proteome</keyword>
<evidence type="ECO:0000313" key="1">
    <source>
        <dbReference type="EMBL" id="MCY1009650.1"/>
    </source>
</evidence>
<dbReference type="EMBL" id="JAPNKE010000002">
    <property type="protein sequence ID" value="MCY1009650.1"/>
    <property type="molecule type" value="Genomic_DNA"/>
</dbReference>
<sequence>MGPGQLSVRDPQGTVLGSVTDGTLRVQRINVGSRMQAALSLRTHTVQQLVVPRTPRGPWPTVPAVSGEGARLVEDATYDALAVHAQ</sequence>
<protein>
    <submittedName>
        <fullName evidence="1">Uncharacterized protein</fullName>
    </submittedName>
</protein>
<dbReference type="Proteomes" id="UP001150924">
    <property type="component" value="Unassembled WGS sequence"/>
</dbReference>
<dbReference type="RefSeq" id="WP_267772319.1">
    <property type="nucleotide sequence ID" value="NZ_JAPNKE010000002.1"/>
</dbReference>